<comment type="caution">
    <text evidence="8">The sequence shown here is derived from an EMBL/GenBank/DDBJ whole genome shotgun (WGS) entry which is preliminary data.</text>
</comment>
<dbReference type="SUPFAM" id="SSF48264">
    <property type="entry name" value="Cytochrome P450"/>
    <property type="match status" value="1"/>
</dbReference>
<evidence type="ECO:0000256" key="5">
    <source>
        <dbReference type="PIRSR" id="PIRSR602401-1"/>
    </source>
</evidence>
<evidence type="ECO:0000256" key="7">
    <source>
        <dbReference type="SAM" id="Phobius"/>
    </source>
</evidence>
<proteinExistence type="inferred from homology"/>
<dbReference type="InterPro" id="IPR001128">
    <property type="entry name" value="Cyt_P450"/>
</dbReference>
<dbReference type="InterPro" id="IPR050121">
    <property type="entry name" value="Cytochrome_P450_monoxygenase"/>
</dbReference>
<feature type="binding site" description="axial binding residue" evidence="5">
    <location>
        <position position="456"/>
    </location>
    <ligand>
        <name>heme</name>
        <dbReference type="ChEBI" id="CHEBI:30413"/>
    </ligand>
    <ligandPart>
        <name>Fe</name>
        <dbReference type="ChEBI" id="CHEBI:18248"/>
    </ligandPart>
</feature>
<dbReference type="GO" id="GO:0020037">
    <property type="term" value="F:heme binding"/>
    <property type="evidence" value="ECO:0007669"/>
    <property type="project" value="InterPro"/>
</dbReference>
<evidence type="ECO:0000313" key="9">
    <source>
        <dbReference type="Proteomes" id="UP001175261"/>
    </source>
</evidence>
<protein>
    <submittedName>
        <fullName evidence="8">Uncharacterized protein</fullName>
    </submittedName>
</protein>
<dbReference type="PRINTS" id="PR00463">
    <property type="entry name" value="EP450I"/>
</dbReference>
<dbReference type="PANTHER" id="PTHR24305:SF164">
    <property type="entry name" value="P450, PUTATIVE (EUROFUNG)-RELATED"/>
    <property type="match status" value="1"/>
</dbReference>
<feature type="transmembrane region" description="Helical" evidence="7">
    <location>
        <begin position="6"/>
        <end position="23"/>
    </location>
</feature>
<gene>
    <name evidence="8" type="ORF">NLU13_2675</name>
</gene>
<dbReference type="InterPro" id="IPR017972">
    <property type="entry name" value="Cyt_P450_CS"/>
</dbReference>
<organism evidence="8 9">
    <name type="scientific">Sarocladium strictum</name>
    <name type="common">Black bundle disease fungus</name>
    <name type="synonym">Acremonium strictum</name>
    <dbReference type="NCBI Taxonomy" id="5046"/>
    <lineage>
        <taxon>Eukaryota</taxon>
        <taxon>Fungi</taxon>
        <taxon>Dikarya</taxon>
        <taxon>Ascomycota</taxon>
        <taxon>Pezizomycotina</taxon>
        <taxon>Sordariomycetes</taxon>
        <taxon>Hypocreomycetidae</taxon>
        <taxon>Hypocreales</taxon>
        <taxon>Sarocladiaceae</taxon>
        <taxon>Sarocladium</taxon>
    </lineage>
</organism>
<reference evidence="8" key="1">
    <citation type="submission" date="2022-10" db="EMBL/GenBank/DDBJ databases">
        <title>Determination and structural analysis of whole genome sequence of Sarocladium strictum F4-1.</title>
        <authorList>
            <person name="Hu L."/>
            <person name="Jiang Y."/>
        </authorList>
    </citation>
    <scope>NUCLEOTIDE SEQUENCE</scope>
    <source>
        <strain evidence="8">F4-1</strain>
    </source>
</reference>
<dbReference type="PANTHER" id="PTHR24305">
    <property type="entry name" value="CYTOCHROME P450"/>
    <property type="match status" value="1"/>
</dbReference>
<sequence>MTSSTVYIASGAVTLVWLVYSVLEPLVLSPLAKIPGPKLFALTRWRLAYEDWKGTRTQKIDDLHRQYGTAVRIGPNEVSFNSQSALRTIYGPGSRYGRTRFYRMFDVYGRQNLFTFHSSVEHGRRKKLLSFAYSKTNILNETVAGMVEGKVDKFMKLIDTEPDHISDVFSTLHYYSLDNITAFLYGKYGSTSAMEGTQAHRALIGDILDPARRTLSWFAVHWPGLTRWLYTRTGLSERLVRPLLPMQKPATYTGIRVFALEAYNRFRQDMEDGKFDGNEGSILARLWKHSQEQNSDRLDDLDIASECADHFLAGIDTTSDTLMFLVWALSQPSSVGFQEKLRQEVLSIPDESLTQTGTPRAAESDKCTYLHAVIKETLRLYAPLPSSEPRSLNVDSEIDGFLIPADTVVGMSPFSLHRNAEVFHHPLEFNPDRWLGPDAKELNRWFWAFSSGGRMCIGMHLAMAEMTTLTAAIYRKYQTVVAPGFEDTTPGITARVEVFYDPRFPKMVEQYCPIKFHELA</sequence>
<accession>A0AA39GKL8</accession>
<dbReference type="CDD" id="cd11059">
    <property type="entry name" value="CYP_fungal"/>
    <property type="match status" value="1"/>
</dbReference>
<keyword evidence="6" id="KW-0503">Monooxygenase</keyword>
<comment type="cofactor">
    <cofactor evidence="1 5">
        <name>heme</name>
        <dbReference type="ChEBI" id="CHEBI:30413"/>
    </cofactor>
</comment>
<evidence type="ECO:0000256" key="4">
    <source>
        <dbReference type="ARBA" id="ARBA00023004"/>
    </source>
</evidence>
<evidence type="ECO:0000256" key="3">
    <source>
        <dbReference type="ARBA" id="ARBA00022723"/>
    </source>
</evidence>
<dbReference type="GO" id="GO:0005506">
    <property type="term" value="F:iron ion binding"/>
    <property type="evidence" value="ECO:0007669"/>
    <property type="project" value="InterPro"/>
</dbReference>
<dbReference type="InterPro" id="IPR036396">
    <property type="entry name" value="Cyt_P450_sf"/>
</dbReference>
<evidence type="ECO:0000313" key="8">
    <source>
        <dbReference type="EMBL" id="KAK0389100.1"/>
    </source>
</evidence>
<dbReference type="GO" id="GO:0016705">
    <property type="term" value="F:oxidoreductase activity, acting on paired donors, with incorporation or reduction of molecular oxygen"/>
    <property type="evidence" value="ECO:0007669"/>
    <property type="project" value="InterPro"/>
</dbReference>
<keyword evidence="7" id="KW-1133">Transmembrane helix</keyword>
<dbReference type="Gene3D" id="1.10.630.10">
    <property type="entry name" value="Cytochrome P450"/>
    <property type="match status" value="1"/>
</dbReference>
<dbReference type="Proteomes" id="UP001175261">
    <property type="component" value="Unassembled WGS sequence"/>
</dbReference>
<dbReference type="GO" id="GO:0004497">
    <property type="term" value="F:monooxygenase activity"/>
    <property type="evidence" value="ECO:0007669"/>
    <property type="project" value="UniProtKB-KW"/>
</dbReference>
<dbReference type="PRINTS" id="PR00385">
    <property type="entry name" value="P450"/>
</dbReference>
<name>A0AA39GKL8_SARSR</name>
<keyword evidence="6" id="KW-0560">Oxidoreductase</keyword>
<dbReference type="AlphaFoldDB" id="A0AA39GKL8"/>
<keyword evidence="2 5" id="KW-0349">Heme</keyword>
<dbReference type="EMBL" id="JAPDFR010000002">
    <property type="protein sequence ID" value="KAK0389100.1"/>
    <property type="molecule type" value="Genomic_DNA"/>
</dbReference>
<evidence type="ECO:0000256" key="6">
    <source>
        <dbReference type="RuleBase" id="RU000461"/>
    </source>
</evidence>
<keyword evidence="9" id="KW-1185">Reference proteome</keyword>
<keyword evidence="3 5" id="KW-0479">Metal-binding</keyword>
<evidence type="ECO:0000256" key="2">
    <source>
        <dbReference type="ARBA" id="ARBA00022617"/>
    </source>
</evidence>
<evidence type="ECO:0000256" key="1">
    <source>
        <dbReference type="ARBA" id="ARBA00001971"/>
    </source>
</evidence>
<dbReference type="Pfam" id="PF00067">
    <property type="entry name" value="p450"/>
    <property type="match status" value="1"/>
</dbReference>
<dbReference type="PROSITE" id="PS00086">
    <property type="entry name" value="CYTOCHROME_P450"/>
    <property type="match status" value="1"/>
</dbReference>
<comment type="similarity">
    <text evidence="6">Belongs to the cytochrome P450 family.</text>
</comment>
<dbReference type="InterPro" id="IPR002401">
    <property type="entry name" value="Cyt_P450_E_grp-I"/>
</dbReference>
<keyword evidence="7" id="KW-0812">Transmembrane</keyword>
<keyword evidence="7" id="KW-0472">Membrane</keyword>
<keyword evidence="4 5" id="KW-0408">Iron</keyword>